<evidence type="ECO:0000313" key="10">
    <source>
        <dbReference type="Proteomes" id="UP001179361"/>
    </source>
</evidence>
<dbReference type="CDD" id="cd00130">
    <property type="entry name" value="PAS"/>
    <property type="match status" value="1"/>
</dbReference>
<keyword evidence="9" id="KW-0808">Transferase</keyword>
<dbReference type="Proteomes" id="UP001179361">
    <property type="component" value="Unassembled WGS sequence"/>
</dbReference>
<evidence type="ECO:0000256" key="2">
    <source>
        <dbReference type="ARBA" id="ARBA00022475"/>
    </source>
</evidence>
<feature type="domain" description="GGDEF" evidence="8">
    <location>
        <begin position="529"/>
        <end position="661"/>
    </location>
</feature>
<dbReference type="InterPro" id="IPR052155">
    <property type="entry name" value="Biofilm_reg_signaling"/>
</dbReference>
<dbReference type="NCBIfam" id="TIGR00254">
    <property type="entry name" value="GGDEF"/>
    <property type="match status" value="1"/>
</dbReference>
<proteinExistence type="predicted"/>
<organism evidence="9 10">
    <name type="scientific">Massilia phyllostachyos</name>
    <dbReference type="NCBI Taxonomy" id="2898585"/>
    <lineage>
        <taxon>Bacteria</taxon>
        <taxon>Pseudomonadati</taxon>
        <taxon>Pseudomonadota</taxon>
        <taxon>Betaproteobacteria</taxon>
        <taxon>Burkholderiales</taxon>
        <taxon>Oxalobacteraceae</taxon>
        <taxon>Telluria group</taxon>
        <taxon>Massilia</taxon>
    </lineage>
</organism>
<dbReference type="Gene3D" id="3.30.70.270">
    <property type="match status" value="1"/>
</dbReference>
<dbReference type="PANTHER" id="PTHR44757">
    <property type="entry name" value="DIGUANYLATE CYCLASE DGCP"/>
    <property type="match status" value="1"/>
</dbReference>
<keyword evidence="5 6" id="KW-0472">Membrane</keyword>
<dbReference type="PANTHER" id="PTHR44757:SF2">
    <property type="entry name" value="BIOFILM ARCHITECTURE MAINTENANCE PROTEIN MBAA"/>
    <property type="match status" value="1"/>
</dbReference>
<evidence type="ECO:0000313" key="9">
    <source>
        <dbReference type="EMBL" id="MCD2518540.1"/>
    </source>
</evidence>
<comment type="caution">
    <text evidence="9">The sequence shown here is derived from an EMBL/GenBank/DDBJ whole genome shotgun (WGS) entry which is preliminary data.</text>
</comment>
<feature type="transmembrane region" description="Helical" evidence="6">
    <location>
        <begin position="296"/>
        <end position="316"/>
    </location>
</feature>
<keyword evidence="4 6" id="KW-1133">Transmembrane helix</keyword>
<dbReference type="SUPFAM" id="SSF55073">
    <property type="entry name" value="Nucleotide cyclase"/>
    <property type="match status" value="1"/>
</dbReference>
<dbReference type="InterPro" id="IPR029787">
    <property type="entry name" value="Nucleotide_cyclase"/>
</dbReference>
<keyword evidence="2" id="KW-1003">Cell membrane</keyword>
<dbReference type="RefSeq" id="WP_231059826.1">
    <property type="nucleotide sequence ID" value="NZ_JAJNOC010000007.1"/>
</dbReference>
<dbReference type="CDD" id="cd12914">
    <property type="entry name" value="PDC1_DGC_like"/>
    <property type="match status" value="1"/>
</dbReference>
<dbReference type="Pfam" id="PF02743">
    <property type="entry name" value="dCache_1"/>
    <property type="match status" value="1"/>
</dbReference>
<dbReference type="InterPro" id="IPR003660">
    <property type="entry name" value="HAMP_dom"/>
</dbReference>
<name>A0ABS8QD41_9BURK</name>
<evidence type="ECO:0000256" key="5">
    <source>
        <dbReference type="ARBA" id="ARBA00023136"/>
    </source>
</evidence>
<dbReference type="NCBIfam" id="TIGR00229">
    <property type="entry name" value="sensory_box"/>
    <property type="match status" value="1"/>
</dbReference>
<dbReference type="SMART" id="SM00091">
    <property type="entry name" value="PAS"/>
    <property type="match status" value="1"/>
</dbReference>
<dbReference type="SMART" id="SM00267">
    <property type="entry name" value="GGDEF"/>
    <property type="match status" value="1"/>
</dbReference>
<dbReference type="Pfam" id="PF08448">
    <property type="entry name" value="PAS_4"/>
    <property type="match status" value="1"/>
</dbReference>
<dbReference type="Pfam" id="PF00990">
    <property type="entry name" value="GGDEF"/>
    <property type="match status" value="1"/>
</dbReference>
<dbReference type="PROSITE" id="PS50885">
    <property type="entry name" value="HAMP"/>
    <property type="match status" value="1"/>
</dbReference>
<sequence length="661" mass="72334">MVISRSRLSSANLKLRLACVAAVLVFATTLLVTLSTLSVAERGMKAVIGDQQYTMLSGAASFMDDRIGARMAQVEALGAGIPLELRTDWARLPAFLKGQVRLWGAEEYLNLVVFDAEGELKLSLRELPGAQLINARGYDHFEAALAGKGRTISRPIRSRLTGHHIVVFSTPLKDAAGKVVAVLSGSVDLRRSGFLRQIGALKPGRTGYLFLMTDEGVVIDHPDESRLFQHVSSFPGMNQGTEQALAGFEGWLEARSEDGSESIYAYKHLRSTGWILAARYPQAEAFAPMITMRHNAFFGAGGLALASGLLAWVLVFRLLAPLQALRDNVAAIRHDRAEIDVLRDGRKDEIGELGRAFHALMAERERAESGRAASEKRLRMITDNLPVLISYMDREHRFQFGNATYEKWFGVAPAQLEGMPISQLLGDGIAAEVFPHLEQAFAGHGVTHEIRIPVRGEPRILQATYIPDVQPDGFVAGVYSLVHDMTHVKEVEEQLLQLARIDTLTGIANRRMFGEALHHALDRSQRSGRPLALAYLDIDHFKRINDTHGHGVGDEVLKEFARRLTVGVRATDTPARLSGDEFVVILEEIGGRPEAERIAAKIVEAMRAPFRTSAGLVQASTSVGVALSTPRQDQEQLLAAADTALYAAKGKGRDGYAVFEG</sequence>
<gene>
    <name evidence="9" type="ORF">LQ564_19750</name>
</gene>
<accession>A0ABS8QD41</accession>
<dbReference type="CDD" id="cd01949">
    <property type="entry name" value="GGDEF"/>
    <property type="match status" value="1"/>
</dbReference>
<dbReference type="SUPFAM" id="SSF55785">
    <property type="entry name" value="PYP-like sensor domain (PAS domain)"/>
    <property type="match status" value="1"/>
</dbReference>
<keyword evidence="10" id="KW-1185">Reference proteome</keyword>
<dbReference type="EC" id="2.7.7.65" evidence="9"/>
<evidence type="ECO:0000256" key="3">
    <source>
        <dbReference type="ARBA" id="ARBA00022692"/>
    </source>
</evidence>
<evidence type="ECO:0000256" key="4">
    <source>
        <dbReference type="ARBA" id="ARBA00022989"/>
    </source>
</evidence>
<dbReference type="InterPro" id="IPR000160">
    <property type="entry name" value="GGDEF_dom"/>
</dbReference>
<protein>
    <submittedName>
        <fullName evidence="9">Diguanylate cyclase</fullName>
        <ecNumber evidence="9">2.7.7.65</ecNumber>
    </submittedName>
</protein>
<dbReference type="PROSITE" id="PS50887">
    <property type="entry name" value="GGDEF"/>
    <property type="match status" value="1"/>
</dbReference>
<evidence type="ECO:0000259" key="8">
    <source>
        <dbReference type="PROSITE" id="PS50887"/>
    </source>
</evidence>
<dbReference type="CDD" id="cd12912">
    <property type="entry name" value="PDC2_MCP_like"/>
    <property type="match status" value="1"/>
</dbReference>
<dbReference type="EMBL" id="JAJNOC010000007">
    <property type="protein sequence ID" value="MCD2518540.1"/>
    <property type="molecule type" value="Genomic_DNA"/>
</dbReference>
<dbReference type="InterPro" id="IPR000014">
    <property type="entry name" value="PAS"/>
</dbReference>
<evidence type="ECO:0000256" key="6">
    <source>
        <dbReference type="SAM" id="Phobius"/>
    </source>
</evidence>
<feature type="domain" description="HAMP" evidence="7">
    <location>
        <begin position="316"/>
        <end position="369"/>
    </location>
</feature>
<dbReference type="GO" id="GO:0052621">
    <property type="term" value="F:diguanylate cyclase activity"/>
    <property type="evidence" value="ECO:0007669"/>
    <property type="project" value="UniProtKB-EC"/>
</dbReference>
<dbReference type="InterPro" id="IPR033479">
    <property type="entry name" value="dCache_1"/>
</dbReference>
<dbReference type="Gene3D" id="6.10.340.10">
    <property type="match status" value="1"/>
</dbReference>
<reference evidence="9" key="1">
    <citation type="submission" date="2021-11" db="EMBL/GenBank/DDBJ databases">
        <title>The complete genome of Massilia sp sp. G4R7.</title>
        <authorList>
            <person name="Liu L."/>
            <person name="Yue J."/>
            <person name="Yuan J."/>
            <person name="Yang F."/>
            <person name="Li L."/>
        </authorList>
    </citation>
    <scope>NUCLEOTIDE SEQUENCE</scope>
    <source>
        <strain evidence="9">G4R7</strain>
    </source>
</reference>
<evidence type="ECO:0000259" key="7">
    <source>
        <dbReference type="PROSITE" id="PS50885"/>
    </source>
</evidence>
<comment type="subcellular location">
    <subcellularLocation>
        <location evidence="1">Cell membrane</location>
        <topology evidence="1">Multi-pass membrane protein</topology>
    </subcellularLocation>
</comment>
<dbReference type="Gene3D" id="3.30.450.20">
    <property type="entry name" value="PAS domain"/>
    <property type="match status" value="2"/>
</dbReference>
<evidence type="ECO:0000256" key="1">
    <source>
        <dbReference type="ARBA" id="ARBA00004651"/>
    </source>
</evidence>
<dbReference type="InterPro" id="IPR043128">
    <property type="entry name" value="Rev_trsase/Diguanyl_cyclase"/>
</dbReference>
<dbReference type="InterPro" id="IPR013656">
    <property type="entry name" value="PAS_4"/>
</dbReference>
<keyword evidence="3 6" id="KW-0812">Transmembrane</keyword>
<keyword evidence="9" id="KW-0548">Nucleotidyltransferase</keyword>
<dbReference type="InterPro" id="IPR035965">
    <property type="entry name" value="PAS-like_dom_sf"/>
</dbReference>